<organism evidence="2 3">
    <name type="scientific">Henriciella pelagia</name>
    <dbReference type="NCBI Taxonomy" id="1977912"/>
    <lineage>
        <taxon>Bacteria</taxon>
        <taxon>Pseudomonadati</taxon>
        <taxon>Pseudomonadota</taxon>
        <taxon>Alphaproteobacteria</taxon>
        <taxon>Hyphomonadales</taxon>
        <taxon>Hyphomonadaceae</taxon>
        <taxon>Henriciella</taxon>
    </lineage>
</organism>
<dbReference type="PANTHER" id="PTHR39323">
    <property type="entry name" value="BLR1149 PROTEIN"/>
    <property type="match status" value="1"/>
</dbReference>
<dbReference type="NCBIfam" id="TIGR04123">
    <property type="entry name" value="P_estr_lig_assc"/>
    <property type="match status" value="1"/>
</dbReference>
<accession>A0ABQ1J490</accession>
<dbReference type="SUPFAM" id="SSF56300">
    <property type="entry name" value="Metallo-dependent phosphatases"/>
    <property type="match status" value="1"/>
</dbReference>
<evidence type="ECO:0000313" key="2">
    <source>
        <dbReference type="EMBL" id="GGB59527.1"/>
    </source>
</evidence>
<gene>
    <name evidence="2" type="ORF">GCM10011503_04990</name>
</gene>
<proteinExistence type="predicted"/>
<feature type="domain" description="Calcineurin-like phosphoesterase" evidence="1">
    <location>
        <begin position="44"/>
        <end position="160"/>
    </location>
</feature>
<evidence type="ECO:0000313" key="3">
    <source>
        <dbReference type="Proteomes" id="UP000628854"/>
    </source>
</evidence>
<reference evidence="3" key="1">
    <citation type="journal article" date="2019" name="Int. J. Syst. Evol. Microbiol.">
        <title>The Global Catalogue of Microorganisms (GCM) 10K type strain sequencing project: providing services to taxonomists for standard genome sequencing and annotation.</title>
        <authorList>
            <consortium name="The Broad Institute Genomics Platform"/>
            <consortium name="The Broad Institute Genome Sequencing Center for Infectious Disease"/>
            <person name="Wu L."/>
            <person name="Ma J."/>
        </authorList>
    </citation>
    <scope>NUCLEOTIDE SEQUENCE [LARGE SCALE GENOMIC DNA]</scope>
    <source>
        <strain evidence="3">CGMCC 1.15928</strain>
    </source>
</reference>
<dbReference type="InterPro" id="IPR004843">
    <property type="entry name" value="Calcineurin-like_PHP"/>
</dbReference>
<dbReference type="InterPro" id="IPR029052">
    <property type="entry name" value="Metallo-depent_PP-like"/>
</dbReference>
<name>A0ABQ1J490_9PROT</name>
<dbReference type="EMBL" id="BMKF01000001">
    <property type="protein sequence ID" value="GGB59527.1"/>
    <property type="molecule type" value="Genomic_DNA"/>
</dbReference>
<evidence type="ECO:0000259" key="1">
    <source>
        <dbReference type="Pfam" id="PF00149"/>
    </source>
</evidence>
<keyword evidence="3" id="KW-1185">Reference proteome</keyword>
<comment type="caution">
    <text evidence="2">The sequence shown here is derived from an EMBL/GenBank/DDBJ whole genome shotgun (WGS) entry which is preliminary data.</text>
</comment>
<dbReference type="PANTHER" id="PTHR39323:SF1">
    <property type="entry name" value="BLR1149 PROTEIN"/>
    <property type="match status" value="1"/>
</dbReference>
<protein>
    <submittedName>
        <fullName evidence="2">Metallophosphatase</fullName>
    </submittedName>
</protein>
<dbReference type="InterPro" id="IPR026336">
    <property type="entry name" value="PdeM-like"/>
</dbReference>
<dbReference type="Proteomes" id="UP000628854">
    <property type="component" value="Unassembled WGS sequence"/>
</dbReference>
<dbReference type="RefSeq" id="WP_308421825.1">
    <property type="nucleotide sequence ID" value="NZ_BMKF01000001.1"/>
</dbReference>
<dbReference type="Pfam" id="PF00149">
    <property type="entry name" value="Metallophos"/>
    <property type="match status" value="1"/>
</dbReference>
<sequence>MGDGIHLPAMSQAVSRLQEETFIWIAGEMFVPTCEGALWWPAQKTLIVSDLHLEKGSSYAQGGQLLPPYDTASTLQMVEALAARFVPVRIISLGDSFHDRASEERLSNKDCVRIRALTAKYDWHWVEGNHDPDPPAHLGGRGTHALSIGSCVFRHEPTGAVGEIAGHLHPVVKIGGRGRSVRRKCFVTDGDSLVMPSLGTLTGGLNALDPVVAACFSSRPMHFASSGPGVRFVDRATLLPDRRGYAGGSGWRL</sequence>